<evidence type="ECO:0000313" key="3">
    <source>
        <dbReference type="Proteomes" id="UP000278440"/>
    </source>
</evidence>
<dbReference type="InterPro" id="IPR036291">
    <property type="entry name" value="NAD(P)-bd_dom_sf"/>
</dbReference>
<dbReference type="EMBL" id="RBXT01000001">
    <property type="protein sequence ID" value="RKT79749.1"/>
    <property type="molecule type" value="Genomic_DNA"/>
</dbReference>
<dbReference type="OrthoDB" id="5510591at2"/>
<organism evidence="2 3">
    <name type="scientific">Terracoccus luteus</name>
    <dbReference type="NCBI Taxonomy" id="53356"/>
    <lineage>
        <taxon>Bacteria</taxon>
        <taxon>Bacillati</taxon>
        <taxon>Actinomycetota</taxon>
        <taxon>Actinomycetes</taxon>
        <taxon>Micrococcales</taxon>
        <taxon>Intrasporangiaceae</taxon>
        <taxon>Terracoccus</taxon>
    </lineage>
</organism>
<dbReference type="Pfam" id="PF13460">
    <property type="entry name" value="NAD_binding_10"/>
    <property type="match status" value="1"/>
</dbReference>
<keyword evidence="3" id="KW-1185">Reference proteome</keyword>
<dbReference type="Gene3D" id="3.90.25.10">
    <property type="entry name" value="UDP-galactose 4-epimerase, domain 1"/>
    <property type="match status" value="1"/>
</dbReference>
<dbReference type="RefSeq" id="WP_121034591.1">
    <property type="nucleotide sequence ID" value="NZ_RBXT01000001.1"/>
</dbReference>
<name>A0A495Y249_9MICO</name>
<dbReference type="Gene3D" id="3.40.50.720">
    <property type="entry name" value="NAD(P)-binding Rossmann-like Domain"/>
    <property type="match status" value="1"/>
</dbReference>
<sequence>MIVVTGSTGALGGAVVDRLLEHLPPEQVVATARDPRRAAHLSGRGVVVRHADYGDPASLRTAFAGAEQVLLVSSNDPTGDPVEQHRAAMDAARQAGVGRVLYTSHQGAAPDSPFVPARTHHATEQLLETSGLAWTSLRNGFYAHTLPAVVGPWTTTGVMTVPADGPVSWTSRDDLAVGAAEVLLSTRPYDGVVTLTAGAAPTFTDAAEQAAAVVGHPVRLEVVDEETWVAALVAAGQPEMRARFTLGIFRAAAGGFFAGTDPLLGRLLGHEPATAADALTAATAAAAGPRAGATAAAGR</sequence>
<dbReference type="PANTHER" id="PTHR47129">
    <property type="entry name" value="QUINONE OXIDOREDUCTASE 2"/>
    <property type="match status" value="1"/>
</dbReference>
<dbReference type="SUPFAM" id="SSF51735">
    <property type="entry name" value="NAD(P)-binding Rossmann-fold domains"/>
    <property type="match status" value="1"/>
</dbReference>
<dbReference type="InterPro" id="IPR016040">
    <property type="entry name" value="NAD(P)-bd_dom"/>
</dbReference>
<feature type="domain" description="NAD(P)-binding" evidence="1">
    <location>
        <begin position="6"/>
        <end position="183"/>
    </location>
</feature>
<reference evidence="2 3" key="1">
    <citation type="submission" date="2018-10" db="EMBL/GenBank/DDBJ databases">
        <title>Sequencing the genomes of 1000 actinobacteria strains.</title>
        <authorList>
            <person name="Klenk H.-P."/>
        </authorList>
    </citation>
    <scope>NUCLEOTIDE SEQUENCE [LARGE SCALE GENOMIC DNA]</scope>
    <source>
        <strain evidence="2 3">DSM 44267</strain>
    </source>
</reference>
<dbReference type="Proteomes" id="UP000278440">
    <property type="component" value="Unassembled WGS sequence"/>
</dbReference>
<evidence type="ECO:0000259" key="1">
    <source>
        <dbReference type="Pfam" id="PF13460"/>
    </source>
</evidence>
<comment type="caution">
    <text evidence="2">The sequence shown here is derived from an EMBL/GenBank/DDBJ whole genome shotgun (WGS) entry which is preliminary data.</text>
</comment>
<dbReference type="AlphaFoldDB" id="A0A495Y249"/>
<proteinExistence type="predicted"/>
<evidence type="ECO:0000313" key="2">
    <source>
        <dbReference type="EMBL" id="RKT79749.1"/>
    </source>
</evidence>
<dbReference type="InterPro" id="IPR052718">
    <property type="entry name" value="NmrA-type_oxidoreductase"/>
</dbReference>
<protein>
    <submittedName>
        <fullName evidence="2">Uncharacterized protein YbjT (DUF2867 family)</fullName>
    </submittedName>
</protein>
<accession>A0A495Y249</accession>
<gene>
    <name evidence="2" type="ORF">DFJ68_3227</name>
</gene>
<dbReference type="PANTHER" id="PTHR47129:SF1">
    <property type="entry name" value="NMRA-LIKE DOMAIN-CONTAINING PROTEIN"/>
    <property type="match status" value="1"/>
</dbReference>